<evidence type="ECO:0000256" key="5">
    <source>
        <dbReference type="ARBA" id="ARBA00023136"/>
    </source>
</evidence>
<organism evidence="8 9">
    <name type="scientific">Actinomadura montaniterrae</name>
    <dbReference type="NCBI Taxonomy" id="1803903"/>
    <lineage>
        <taxon>Bacteria</taxon>
        <taxon>Bacillati</taxon>
        <taxon>Actinomycetota</taxon>
        <taxon>Actinomycetes</taxon>
        <taxon>Streptosporangiales</taxon>
        <taxon>Thermomonosporaceae</taxon>
        <taxon>Actinomadura</taxon>
    </lineage>
</organism>
<dbReference type="Pfam" id="PF07690">
    <property type="entry name" value="MFS_1"/>
    <property type="match status" value="1"/>
</dbReference>
<dbReference type="RefSeq" id="WP_151545965.1">
    <property type="nucleotide sequence ID" value="NZ_WBMR01000236.1"/>
</dbReference>
<dbReference type="EMBL" id="WBMR01000236">
    <property type="protein sequence ID" value="KAB2363677.1"/>
    <property type="molecule type" value="Genomic_DNA"/>
</dbReference>
<feature type="transmembrane region" description="Helical" evidence="6">
    <location>
        <begin position="348"/>
        <end position="372"/>
    </location>
</feature>
<feature type="transmembrane region" description="Helical" evidence="6">
    <location>
        <begin position="116"/>
        <end position="134"/>
    </location>
</feature>
<evidence type="ECO:0000256" key="2">
    <source>
        <dbReference type="ARBA" id="ARBA00022448"/>
    </source>
</evidence>
<keyword evidence="2" id="KW-0813">Transport</keyword>
<dbReference type="SUPFAM" id="SSF103473">
    <property type="entry name" value="MFS general substrate transporter"/>
    <property type="match status" value="1"/>
</dbReference>
<feature type="transmembrane region" description="Helical" evidence="6">
    <location>
        <begin position="57"/>
        <end position="77"/>
    </location>
</feature>
<feature type="transmembrane region" description="Helical" evidence="6">
    <location>
        <begin position="378"/>
        <end position="397"/>
    </location>
</feature>
<feature type="transmembrane region" description="Helical" evidence="6">
    <location>
        <begin position="443"/>
        <end position="466"/>
    </location>
</feature>
<dbReference type="GO" id="GO:0005886">
    <property type="term" value="C:plasma membrane"/>
    <property type="evidence" value="ECO:0007669"/>
    <property type="project" value="UniProtKB-SubCell"/>
</dbReference>
<keyword evidence="4 6" id="KW-1133">Transmembrane helix</keyword>
<feature type="transmembrane region" description="Helical" evidence="6">
    <location>
        <begin position="89"/>
        <end position="110"/>
    </location>
</feature>
<evidence type="ECO:0000256" key="3">
    <source>
        <dbReference type="ARBA" id="ARBA00022692"/>
    </source>
</evidence>
<dbReference type="PROSITE" id="PS50850">
    <property type="entry name" value="MFS"/>
    <property type="match status" value="1"/>
</dbReference>
<protein>
    <submittedName>
        <fullName evidence="8">MFS transporter</fullName>
    </submittedName>
</protein>
<dbReference type="GO" id="GO:0022857">
    <property type="term" value="F:transmembrane transporter activity"/>
    <property type="evidence" value="ECO:0007669"/>
    <property type="project" value="InterPro"/>
</dbReference>
<keyword evidence="5 6" id="KW-0472">Membrane</keyword>
<dbReference type="InterPro" id="IPR020846">
    <property type="entry name" value="MFS_dom"/>
</dbReference>
<evidence type="ECO:0000313" key="8">
    <source>
        <dbReference type="EMBL" id="KAB2363677.1"/>
    </source>
</evidence>
<feature type="transmembrane region" description="Helical" evidence="6">
    <location>
        <begin position="271"/>
        <end position="292"/>
    </location>
</feature>
<name>A0A6L3VH09_9ACTN</name>
<accession>A0A6L3VH09</accession>
<feature type="transmembrane region" description="Helical" evidence="6">
    <location>
        <begin position="175"/>
        <end position="196"/>
    </location>
</feature>
<dbReference type="OrthoDB" id="4484751at2"/>
<comment type="caution">
    <text evidence="8">The sequence shown here is derived from an EMBL/GenBank/DDBJ whole genome shotgun (WGS) entry which is preliminary data.</text>
</comment>
<evidence type="ECO:0000256" key="1">
    <source>
        <dbReference type="ARBA" id="ARBA00004651"/>
    </source>
</evidence>
<keyword evidence="3 6" id="KW-0812">Transmembrane</keyword>
<proteinExistence type="predicted"/>
<feature type="transmembrane region" description="Helical" evidence="6">
    <location>
        <begin position="312"/>
        <end position="336"/>
    </location>
</feature>
<feature type="transmembrane region" description="Helical" evidence="6">
    <location>
        <begin position="418"/>
        <end position="437"/>
    </location>
</feature>
<feature type="transmembrane region" description="Helical" evidence="6">
    <location>
        <begin position="146"/>
        <end position="169"/>
    </location>
</feature>
<evidence type="ECO:0000313" key="9">
    <source>
        <dbReference type="Proteomes" id="UP000483004"/>
    </source>
</evidence>
<feature type="domain" description="Major facilitator superfamily (MFS) profile" evidence="7">
    <location>
        <begin position="23"/>
        <end position="471"/>
    </location>
</feature>
<dbReference type="InterPro" id="IPR036259">
    <property type="entry name" value="MFS_trans_sf"/>
</dbReference>
<dbReference type="PANTHER" id="PTHR42718">
    <property type="entry name" value="MAJOR FACILITATOR SUPERFAMILY MULTIDRUG TRANSPORTER MFSC"/>
    <property type="match status" value="1"/>
</dbReference>
<feature type="transmembrane region" description="Helical" evidence="6">
    <location>
        <begin position="208"/>
        <end position="228"/>
    </location>
</feature>
<evidence type="ECO:0000256" key="6">
    <source>
        <dbReference type="SAM" id="Phobius"/>
    </source>
</evidence>
<evidence type="ECO:0000256" key="4">
    <source>
        <dbReference type="ARBA" id="ARBA00022989"/>
    </source>
</evidence>
<dbReference type="InterPro" id="IPR011701">
    <property type="entry name" value="MFS"/>
</dbReference>
<feature type="transmembrane region" description="Helical" evidence="6">
    <location>
        <begin position="240"/>
        <end position="259"/>
    </location>
</feature>
<keyword evidence="9" id="KW-1185">Reference proteome</keyword>
<dbReference type="Gene3D" id="1.20.1250.20">
    <property type="entry name" value="MFS general substrate transporter like domains"/>
    <property type="match status" value="2"/>
</dbReference>
<evidence type="ECO:0000259" key="7">
    <source>
        <dbReference type="PROSITE" id="PS50850"/>
    </source>
</evidence>
<sequence>MTAATGAATGEGTAPPVRPVTAVVGLLVLFELVSGFLQAGIAPILPSIGDTFGVSDSAVALVVSVQLLSAAVCAPAMGRLGDLYGHRRMLRIALACVAAGSVLCAVAPAFPVLLAGRLLQGPLVALMPLEIALVRDRLPVDLARRAIARLVGALTLGGLLGGLGMGVAGKVFGDVRLALAVPAVLAVACVAVSMVAIPESLTRAAGRVDWPGVALLGLAVLGLLAGVSSAGDHGWGSGRVLVPALAGLALLAVWAFVELRTAEPLVDLRAMAGRHVAPFYFASFAFGVIYFGGQSPNATFFATDPDEAGYGFGLSSLSIALAMLPAMVASIAGSACTARIAAKLGYRGALIGSFLLVGTGFVAFAAAHGALWQVVAELTLMGLGMGTALGAMPTVIAEASDPSRTGVATAVYNNVKTVGGAVAGGLFGTLLAAPAGHDDPREGGYVAVWLIGAAFALLAALLAVAARRREG</sequence>
<dbReference type="Proteomes" id="UP000483004">
    <property type="component" value="Unassembled WGS sequence"/>
</dbReference>
<dbReference type="AlphaFoldDB" id="A0A6L3VH09"/>
<gene>
    <name evidence="8" type="ORF">F9B16_42655</name>
</gene>
<dbReference type="PANTHER" id="PTHR42718:SF9">
    <property type="entry name" value="MAJOR FACILITATOR SUPERFAMILY MULTIDRUG TRANSPORTER MFSC"/>
    <property type="match status" value="1"/>
</dbReference>
<feature type="transmembrane region" description="Helical" evidence="6">
    <location>
        <begin position="20"/>
        <end position="45"/>
    </location>
</feature>
<reference evidence="8 9" key="1">
    <citation type="submission" date="2019-09" db="EMBL/GenBank/DDBJ databases">
        <title>Actinomadura physcomitrii sp. nov., a novel actinomycete isolated from moss [Physcomitrium sphaericum (Ludw) Fuernr].</title>
        <authorList>
            <person name="Liu C."/>
            <person name="Zhuang X."/>
        </authorList>
    </citation>
    <scope>NUCLEOTIDE SEQUENCE [LARGE SCALE GENOMIC DNA]</scope>
    <source>
        <strain evidence="8 9">CYP1-1B</strain>
    </source>
</reference>
<comment type="subcellular location">
    <subcellularLocation>
        <location evidence="1">Cell membrane</location>
        <topology evidence="1">Multi-pass membrane protein</topology>
    </subcellularLocation>
</comment>